<accession>A0A849A966</accession>
<evidence type="ECO:0000313" key="2">
    <source>
        <dbReference type="Proteomes" id="UP000562984"/>
    </source>
</evidence>
<reference evidence="1 2" key="1">
    <citation type="submission" date="2020-05" db="EMBL/GenBank/DDBJ databases">
        <title>Nakamurella sp. DB0629 isolated from air conditioner.</title>
        <authorList>
            <person name="Kim D.H."/>
            <person name="Kim D.-U."/>
        </authorList>
    </citation>
    <scope>NUCLEOTIDE SEQUENCE [LARGE SCALE GENOMIC DNA]</scope>
    <source>
        <strain evidence="1 2">DB0629</strain>
    </source>
</reference>
<keyword evidence="2" id="KW-1185">Reference proteome</keyword>
<sequence>MRLSEFRALMDEYFGPRRAPSVAKDHVFGELGGLTADQAIEAGINPREIWAQVCREFEVPAALRFGLPD</sequence>
<dbReference type="InterPro" id="IPR021408">
    <property type="entry name" value="DUF3046"/>
</dbReference>
<dbReference type="RefSeq" id="WP_171199791.1">
    <property type="nucleotide sequence ID" value="NZ_JABEND010000005.1"/>
</dbReference>
<organism evidence="1 2">
    <name type="scientific">Nakamurella aerolata</name>
    <dbReference type="NCBI Taxonomy" id="1656892"/>
    <lineage>
        <taxon>Bacteria</taxon>
        <taxon>Bacillati</taxon>
        <taxon>Actinomycetota</taxon>
        <taxon>Actinomycetes</taxon>
        <taxon>Nakamurellales</taxon>
        <taxon>Nakamurellaceae</taxon>
        <taxon>Nakamurella</taxon>
    </lineage>
</organism>
<gene>
    <name evidence="1" type="ORF">HKD39_10325</name>
</gene>
<dbReference type="Pfam" id="PF11248">
    <property type="entry name" value="DUF3046"/>
    <property type="match status" value="1"/>
</dbReference>
<dbReference type="EMBL" id="JABEND010000005">
    <property type="protein sequence ID" value="NNG36103.1"/>
    <property type="molecule type" value="Genomic_DNA"/>
</dbReference>
<dbReference type="AlphaFoldDB" id="A0A849A966"/>
<protein>
    <submittedName>
        <fullName evidence="1">DUF3046 domain-containing protein</fullName>
    </submittedName>
</protein>
<evidence type="ECO:0000313" key="1">
    <source>
        <dbReference type="EMBL" id="NNG36103.1"/>
    </source>
</evidence>
<proteinExistence type="predicted"/>
<dbReference type="Proteomes" id="UP000562984">
    <property type="component" value="Unassembled WGS sequence"/>
</dbReference>
<comment type="caution">
    <text evidence="1">The sequence shown here is derived from an EMBL/GenBank/DDBJ whole genome shotgun (WGS) entry which is preliminary data.</text>
</comment>
<name>A0A849A966_9ACTN</name>